<evidence type="ECO:0000259" key="1">
    <source>
        <dbReference type="SMART" id="SM00974"/>
    </source>
</evidence>
<organism evidence="2">
    <name type="scientific">marine metagenome</name>
    <dbReference type="NCBI Taxonomy" id="408172"/>
    <lineage>
        <taxon>unclassified sequences</taxon>
        <taxon>metagenomes</taxon>
        <taxon>ecological metagenomes</taxon>
    </lineage>
</organism>
<sequence>MSETNFQKWLELTTDLAEKTIKNYLGAISKIDSNLAEQNIVQMSLEELDSVESLEQIKKDYFSNPENKKMDETGNQMYSAAFNKFISYKDSQGSKPLGNQGIVYILSNPAMPGLVKVGKTINLEERLKSLFSSGVPLPFRCVYAKKVKDYNLVERKLHRGLKSHRENENREFFRIAEEEIINFLELVEGEDVTPREDQFEDKVDEVAFQKATRIGQRFNFEMVDISKGSVLTFIRDEQVSCKVISNNRVEFEGENHSLSSAALIATNRMGFKWKSIAGPLNWMYEGEVLDVRRSRLESSD</sequence>
<evidence type="ECO:0000313" key="2">
    <source>
        <dbReference type="EMBL" id="SVB25236.1"/>
    </source>
</evidence>
<dbReference type="EMBL" id="UINC01034421">
    <property type="protein sequence ID" value="SVB25236.1"/>
    <property type="molecule type" value="Genomic_DNA"/>
</dbReference>
<dbReference type="AlphaFoldDB" id="A0A382CGL8"/>
<reference evidence="2" key="1">
    <citation type="submission" date="2018-05" db="EMBL/GenBank/DDBJ databases">
        <authorList>
            <person name="Lanie J.A."/>
            <person name="Ng W.-L."/>
            <person name="Kazmierczak K.M."/>
            <person name="Andrzejewski T.M."/>
            <person name="Davidsen T.M."/>
            <person name="Wayne K.J."/>
            <person name="Tettelin H."/>
            <person name="Glass J.I."/>
            <person name="Rusch D."/>
            <person name="Podicherti R."/>
            <person name="Tsui H.-C.T."/>
            <person name="Winkler M.E."/>
        </authorList>
    </citation>
    <scope>NUCLEOTIDE SEQUENCE</scope>
</reference>
<feature type="domain" description="Bacteriophage T5 Orf172 DNA-binding" evidence="1">
    <location>
        <begin position="109"/>
        <end position="187"/>
    </location>
</feature>
<dbReference type="Pfam" id="PF10544">
    <property type="entry name" value="T5orf172"/>
    <property type="match status" value="1"/>
</dbReference>
<dbReference type="SMART" id="SM00974">
    <property type="entry name" value="T5orf172"/>
    <property type="match status" value="1"/>
</dbReference>
<protein>
    <recommendedName>
        <fullName evidence="1">Bacteriophage T5 Orf172 DNA-binding domain-containing protein</fullName>
    </recommendedName>
</protein>
<accession>A0A382CGL8</accession>
<name>A0A382CGL8_9ZZZZ</name>
<proteinExistence type="predicted"/>
<dbReference type="InterPro" id="IPR018306">
    <property type="entry name" value="Phage_T5_Orf172_DNA-bd"/>
</dbReference>
<gene>
    <name evidence="2" type="ORF">METZ01_LOCUS178090</name>
</gene>